<organism evidence="2 3">
    <name type="scientific">Quadrisphaera granulorum</name>
    <dbReference type="NCBI Taxonomy" id="317664"/>
    <lineage>
        <taxon>Bacteria</taxon>
        <taxon>Bacillati</taxon>
        <taxon>Actinomycetota</taxon>
        <taxon>Actinomycetes</taxon>
        <taxon>Kineosporiales</taxon>
        <taxon>Kineosporiaceae</taxon>
        <taxon>Quadrisphaera</taxon>
    </lineage>
</organism>
<dbReference type="EMBL" id="QGDQ01000020">
    <property type="protein sequence ID" value="PWJ51821.1"/>
    <property type="molecule type" value="Genomic_DNA"/>
</dbReference>
<feature type="compositionally biased region" description="Low complexity" evidence="1">
    <location>
        <begin position="144"/>
        <end position="153"/>
    </location>
</feature>
<dbReference type="AlphaFoldDB" id="A0A316A1U4"/>
<dbReference type="NCBIfam" id="NF041373">
    <property type="entry name" value="HGG_STG"/>
    <property type="match status" value="1"/>
</dbReference>
<comment type="caution">
    <text evidence="2">The sequence shown here is derived from an EMBL/GenBank/DDBJ whole genome shotgun (WGS) entry which is preliminary data.</text>
</comment>
<feature type="region of interest" description="Disordered" evidence="1">
    <location>
        <begin position="1"/>
        <end position="31"/>
    </location>
</feature>
<reference evidence="2 3" key="1">
    <citation type="submission" date="2018-03" db="EMBL/GenBank/DDBJ databases">
        <title>Genomic Encyclopedia of Archaeal and Bacterial Type Strains, Phase II (KMG-II): from individual species to whole genera.</title>
        <authorList>
            <person name="Goeker M."/>
        </authorList>
    </citation>
    <scope>NUCLEOTIDE SEQUENCE [LARGE SCALE GENOMIC DNA]</scope>
    <source>
        <strain evidence="2 3">DSM 44889</strain>
    </source>
</reference>
<evidence type="ECO:0000313" key="3">
    <source>
        <dbReference type="Proteomes" id="UP000245469"/>
    </source>
</evidence>
<gene>
    <name evidence="2" type="ORF">BXY45_120100</name>
</gene>
<evidence type="ECO:0000256" key="1">
    <source>
        <dbReference type="SAM" id="MobiDB-lite"/>
    </source>
</evidence>
<proteinExistence type="predicted"/>
<feature type="region of interest" description="Disordered" evidence="1">
    <location>
        <begin position="136"/>
        <end position="226"/>
    </location>
</feature>
<dbReference type="InterPro" id="IPR047675">
    <property type="entry name" value="Putative_zinc-bd"/>
</dbReference>
<sequence length="226" mass="23488">MREDPLHGATSSAVCGAKTRSGGTCQTAPMRGTNRCRMHGGAAPQTQKKARERLLAAADPLMAMLLKIAMSSDNEVVRLRATMDALDRAGLTERGVATAATAQPFDDLLAGIIDEAVRTEPMPEDAERQLAPAMQPPALPAAPLPTSTDTPTPGGRASAPLTVADQERVAAGAGDPTGPQRGSAYDPADTVPGEVLAERGSIDPPAWVLDRLDPPKIPPGFADISR</sequence>
<name>A0A316A1U4_9ACTN</name>
<evidence type="ECO:0000313" key="2">
    <source>
        <dbReference type="EMBL" id="PWJ51821.1"/>
    </source>
</evidence>
<dbReference type="Proteomes" id="UP000245469">
    <property type="component" value="Unassembled WGS sequence"/>
</dbReference>
<keyword evidence="3" id="KW-1185">Reference proteome</keyword>
<protein>
    <submittedName>
        <fullName evidence="2">Uncharacterized protein</fullName>
    </submittedName>
</protein>
<accession>A0A316A1U4</accession>
<dbReference type="RefSeq" id="WP_281270605.1">
    <property type="nucleotide sequence ID" value="NZ_QGDQ01000020.1"/>
</dbReference>